<sequence length="221" mass="24949">MEQQLAIMVGGPYERIPVLKDVNSKELIWIGVDRGTVRLLEQGIVPKIALGDFDSVTKEELKKIKNKVADVRVYQAEKDETDTELAVRVAFDEFKPTKVFIYGGTGGRIDHLLNNIYMVFQPKIFQQAAKICLVDVQNTISYFLPGTHTITKEQDKEYLAFICLSAVEQLSIKDAKYRLENVDFAYPVSLASNEFIADKVTFSFKSGIIAVIQSKDDESKE</sequence>
<dbReference type="OrthoDB" id="9804377at2"/>
<feature type="domain" description="Thiamin pyrophosphokinase thiamin-binding" evidence="6">
    <location>
        <begin position="146"/>
        <end position="210"/>
    </location>
</feature>
<dbReference type="PANTHER" id="PTHR41299:SF1">
    <property type="entry name" value="THIAMINE PYROPHOSPHOKINASE"/>
    <property type="match status" value="1"/>
</dbReference>
<protein>
    <recommendedName>
        <fullName evidence="5">Thiamine diphosphokinase</fullName>
        <ecNumber evidence="5">2.7.6.2</ecNumber>
    </recommendedName>
</protein>
<dbReference type="GO" id="GO:0005524">
    <property type="term" value="F:ATP binding"/>
    <property type="evidence" value="ECO:0007669"/>
    <property type="project" value="UniProtKB-KW"/>
</dbReference>
<dbReference type="NCBIfam" id="TIGR01378">
    <property type="entry name" value="thi_PPkinase"/>
    <property type="match status" value="1"/>
</dbReference>
<dbReference type="RefSeq" id="WP_034548478.1">
    <property type="nucleotide sequence ID" value="NZ_FSRN01000001.1"/>
</dbReference>
<evidence type="ECO:0000313" key="8">
    <source>
        <dbReference type="Proteomes" id="UP000184758"/>
    </source>
</evidence>
<dbReference type="InterPro" id="IPR007371">
    <property type="entry name" value="TPK_catalytic"/>
</dbReference>
<keyword evidence="1" id="KW-0808">Transferase</keyword>
<keyword evidence="2" id="KW-0547">Nucleotide-binding</keyword>
<dbReference type="GO" id="GO:0004788">
    <property type="term" value="F:thiamine diphosphokinase activity"/>
    <property type="evidence" value="ECO:0007669"/>
    <property type="project" value="UniProtKB-UniRule"/>
</dbReference>
<dbReference type="AlphaFoldDB" id="A0A1N6GSD1"/>
<dbReference type="GO" id="GO:0006772">
    <property type="term" value="P:thiamine metabolic process"/>
    <property type="evidence" value="ECO:0007669"/>
    <property type="project" value="UniProtKB-UniRule"/>
</dbReference>
<keyword evidence="8" id="KW-1185">Reference proteome</keyword>
<evidence type="ECO:0000259" key="6">
    <source>
        <dbReference type="SMART" id="SM00983"/>
    </source>
</evidence>
<reference evidence="8" key="1">
    <citation type="submission" date="2016-11" db="EMBL/GenBank/DDBJ databases">
        <authorList>
            <person name="Varghese N."/>
            <person name="Submissions S."/>
        </authorList>
    </citation>
    <scope>NUCLEOTIDE SEQUENCE [LARGE SCALE GENOMIC DNA]</scope>
    <source>
        <strain evidence="8">313</strain>
    </source>
</reference>
<evidence type="ECO:0000256" key="3">
    <source>
        <dbReference type="ARBA" id="ARBA00022777"/>
    </source>
</evidence>
<dbReference type="eggNOG" id="COG1564">
    <property type="taxonomic scope" value="Bacteria"/>
</dbReference>
<organism evidence="7 8">
    <name type="scientific">Carnobacterium alterfunditum</name>
    <dbReference type="NCBI Taxonomy" id="28230"/>
    <lineage>
        <taxon>Bacteria</taxon>
        <taxon>Bacillati</taxon>
        <taxon>Bacillota</taxon>
        <taxon>Bacilli</taxon>
        <taxon>Lactobacillales</taxon>
        <taxon>Carnobacteriaceae</taxon>
        <taxon>Carnobacterium</taxon>
    </lineage>
</organism>
<evidence type="ECO:0000256" key="1">
    <source>
        <dbReference type="ARBA" id="ARBA00022679"/>
    </source>
</evidence>
<gene>
    <name evidence="7" type="ORF">SAMN05878443_1394</name>
</gene>
<dbReference type="GO" id="GO:0009229">
    <property type="term" value="P:thiamine diphosphate biosynthetic process"/>
    <property type="evidence" value="ECO:0007669"/>
    <property type="project" value="InterPro"/>
</dbReference>
<dbReference type="Pfam" id="PF04263">
    <property type="entry name" value="TPK_catalytic"/>
    <property type="match status" value="1"/>
</dbReference>
<dbReference type="Pfam" id="PF04265">
    <property type="entry name" value="TPK_B1_binding"/>
    <property type="match status" value="1"/>
</dbReference>
<name>A0A1N6GSD1_9LACT</name>
<dbReference type="InterPro" id="IPR053149">
    <property type="entry name" value="TPK"/>
</dbReference>
<dbReference type="CDD" id="cd07995">
    <property type="entry name" value="TPK"/>
    <property type="match status" value="1"/>
</dbReference>
<dbReference type="SMART" id="SM00983">
    <property type="entry name" value="TPK_B1_binding"/>
    <property type="match status" value="1"/>
</dbReference>
<dbReference type="STRING" id="28230.SAMN05878443_1394"/>
<dbReference type="GO" id="GO:0016301">
    <property type="term" value="F:kinase activity"/>
    <property type="evidence" value="ECO:0007669"/>
    <property type="project" value="UniProtKB-KW"/>
</dbReference>
<dbReference type="EMBL" id="FSRN01000001">
    <property type="protein sequence ID" value="SIO10413.1"/>
    <property type="molecule type" value="Genomic_DNA"/>
</dbReference>
<dbReference type="InterPro" id="IPR036759">
    <property type="entry name" value="TPK_catalytic_sf"/>
</dbReference>
<dbReference type="EC" id="2.7.6.2" evidence="5"/>
<dbReference type="Proteomes" id="UP000184758">
    <property type="component" value="Unassembled WGS sequence"/>
</dbReference>
<evidence type="ECO:0000256" key="2">
    <source>
        <dbReference type="ARBA" id="ARBA00022741"/>
    </source>
</evidence>
<evidence type="ECO:0000313" key="7">
    <source>
        <dbReference type="EMBL" id="SIO10413.1"/>
    </source>
</evidence>
<dbReference type="InterPro" id="IPR007373">
    <property type="entry name" value="Thiamin_PyroPKinase_B1-bd"/>
</dbReference>
<dbReference type="PANTHER" id="PTHR41299">
    <property type="entry name" value="THIAMINE PYROPHOSPHOKINASE"/>
    <property type="match status" value="1"/>
</dbReference>
<dbReference type="SUPFAM" id="SSF63999">
    <property type="entry name" value="Thiamin pyrophosphokinase, catalytic domain"/>
    <property type="match status" value="1"/>
</dbReference>
<proteinExistence type="predicted"/>
<dbReference type="GO" id="GO:0030975">
    <property type="term" value="F:thiamine binding"/>
    <property type="evidence" value="ECO:0007669"/>
    <property type="project" value="InterPro"/>
</dbReference>
<dbReference type="InterPro" id="IPR006282">
    <property type="entry name" value="Thi_PPkinase"/>
</dbReference>
<accession>A0A1N6GSD1</accession>
<evidence type="ECO:0000256" key="5">
    <source>
        <dbReference type="NCBIfam" id="TIGR01378"/>
    </source>
</evidence>
<evidence type="ECO:0000256" key="4">
    <source>
        <dbReference type="ARBA" id="ARBA00022840"/>
    </source>
</evidence>
<keyword evidence="4" id="KW-0067">ATP-binding</keyword>
<keyword evidence="3 7" id="KW-0418">Kinase</keyword>
<dbReference type="Gene3D" id="3.40.50.10240">
    <property type="entry name" value="Thiamin pyrophosphokinase, catalytic domain"/>
    <property type="match status" value="1"/>
</dbReference>